<dbReference type="RefSeq" id="WP_102713772.1">
    <property type="nucleotide sequence ID" value="NZ_CABMLK010000001.1"/>
</dbReference>
<feature type="transmembrane region" description="Helical" evidence="1">
    <location>
        <begin position="97"/>
        <end position="114"/>
    </location>
</feature>
<dbReference type="PANTHER" id="PTHR38482">
    <property type="entry name" value="DMT FAMILY PROTEIN"/>
    <property type="match status" value="1"/>
</dbReference>
<dbReference type="OrthoDB" id="9805206at2"/>
<evidence type="ECO:0000313" key="3">
    <source>
        <dbReference type="Proteomes" id="UP000236000"/>
    </source>
</evidence>
<keyword evidence="1" id="KW-0472">Membrane</keyword>
<dbReference type="AlphaFoldDB" id="A0A2N8HEA6"/>
<keyword evidence="1" id="KW-1133">Transmembrane helix</keyword>
<dbReference type="PANTHER" id="PTHR38482:SF1">
    <property type="entry name" value="DMT FAMILY PROTEIN"/>
    <property type="match status" value="1"/>
</dbReference>
<name>A0A2N8HEA6_9BACT</name>
<sequence length="120" mass="13764">MKVALTISMLVISNVFMTWAWYGHLKKGSPADDKPLMLIILMSWGVAFFEYCFLIPANRLGNAGGLNVAQLKIMQEVITLCVFIPFALFYIGEKWKWDYLWAFLCVLGAVFFVNRERMLG</sequence>
<protein>
    <recommendedName>
        <fullName evidence="4">DMT family protein</fullName>
    </recommendedName>
</protein>
<dbReference type="InterPro" id="IPR007437">
    <property type="entry name" value="DUF486"/>
</dbReference>
<dbReference type="EMBL" id="PJKA01000010">
    <property type="protein sequence ID" value="PNC18292.1"/>
    <property type="molecule type" value="Genomic_DNA"/>
</dbReference>
<organism evidence="2 3">
    <name type="scientific">Akkermansia muciniphila</name>
    <dbReference type="NCBI Taxonomy" id="239935"/>
    <lineage>
        <taxon>Bacteria</taxon>
        <taxon>Pseudomonadati</taxon>
        <taxon>Verrucomicrobiota</taxon>
        <taxon>Verrucomicrobiia</taxon>
        <taxon>Verrucomicrobiales</taxon>
        <taxon>Akkermansiaceae</taxon>
        <taxon>Akkermansia</taxon>
    </lineage>
</organism>
<reference evidence="2 3" key="1">
    <citation type="journal article" date="2017" name="BMC Genomics">
        <title>Genome sequencing of 39 Akkermansia muciniphila isolates reveals its population structure, genomic and functional diverisity, and global distribution in mammalian gut microbiotas.</title>
        <authorList>
            <person name="Guo X."/>
            <person name="Li S."/>
            <person name="Zhang J."/>
            <person name="Wu F."/>
            <person name="Li X."/>
            <person name="Wu D."/>
            <person name="Zhang M."/>
            <person name="Ou Z."/>
            <person name="Jie Z."/>
            <person name="Yan Q."/>
            <person name="Li P."/>
            <person name="Yi J."/>
            <person name="Peng Y."/>
        </authorList>
    </citation>
    <scope>NUCLEOTIDE SEQUENCE [LARGE SCALE GENOMIC DNA]</scope>
    <source>
        <strain evidence="2 3">GP24</strain>
    </source>
</reference>
<feature type="transmembrane region" description="Helical" evidence="1">
    <location>
        <begin position="36"/>
        <end position="53"/>
    </location>
</feature>
<evidence type="ECO:0000256" key="1">
    <source>
        <dbReference type="SAM" id="Phobius"/>
    </source>
</evidence>
<feature type="transmembrane region" description="Helical" evidence="1">
    <location>
        <begin position="73"/>
        <end position="91"/>
    </location>
</feature>
<accession>A0A2N8HEA6</accession>
<gene>
    <name evidence="2" type="ORF">CXU22_06610</name>
</gene>
<evidence type="ECO:0008006" key="4">
    <source>
        <dbReference type="Google" id="ProtNLM"/>
    </source>
</evidence>
<dbReference type="Pfam" id="PF04342">
    <property type="entry name" value="DMT_6"/>
    <property type="match status" value="1"/>
</dbReference>
<dbReference type="Proteomes" id="UP000236000">
    <property type="component" value="Unassembled WGS sequence"/>
</dbReference>
<comment type="caution">
    <text evidence="2">The sequence shown here is derived from an EMBL/GenBank/DDBJ whole genome shotgun (WGS) entry which is preliminary data.</text>
</comment>
<proteinExistence type="predicted"/>
<evidence type="ECO:0000313" key="2">
    <source>
        <dbReference type="EMBL" id="PNC18292.1"/>
    </source>
</evidence>
<keyword evidence="1" id="KW-0812">Transmembrane</keyword>
<dbReference type="PIRSF" id="PIRSF021239">
    <property type="entry name" value="UCP021239"/>
    <property type="match status" value="1"/>
</dbReference>